<name>A0A939T5X7_9ACTN</name>
<dbReference type="Pfam" id="PF17853">
    <property type="entry name" value="GGDEF_2"/>
    <property type="match status" value="1"/>
</dbReference>
<evidence type="ECO:0000259" key="2">
    <source>
        <dbReference type="Pfam" id="PF13556"/>
    </source>
</evidence>
<dbReference type="InterPro" id="IPR025736">
    <property type="entry name" value="PucR_C-HTH_dom"/>
</dbReference>
<accession>A0A939T5X7</accession>
<comment type="similarity">
    <text evidence="1">Belongs to the CdaR family.</text>
</comment>
<dbReference type="Proteomes" id="UP000669179">
    <property type="component" value="Unassembled WGS sequence"/>
</dbReference>
<dbReference type="EMBL" id="JAGEOJ010000004">
    <property type="protein sequence ID" value="MBO2447622.1"/>
    <property type="molecule type" value="Genomic_DNA"/>
</dbReference>
<evidence type="ECO:0000313" key="5">
    <source>
        <dbReference type="EMBL" id="MBO2447622.1"/>
    </source>
</evidence>
<dbReference type="InterPro" id="IPR051448">
    <property type="entry name" value="CdaR-like_regulators"/>
</dbReference>
<dbReference type="Gene3D" id="1.10.10.2840">
    <property type="entry name" value="PucR C-terminal helix-turn-helix domain"/>
    <property type="match status" value="1"/>
</dbReference>
<keyword evidence="6" id="KW-1185">Reference proteome</keyword>
<feature type="domain" description="RsbT co-antagonist protein RsbRD N-terminal" evidence="3">
    <location>
        <begin position="22"/>
        <end position="153"/>
    </location>
</feature>
<dbReference type="PANTHER" id="PTHR33744">
    <property type="entry name" value="CARBOHYDRATE DIACID REGULATOR"/>
    <property type="match status" value="1"/>
</dbReference>
<organism evidence="5 6">
    <name type="scientific">Actinomadura barringtoniae</name>
    <dbReference type="NCBI Taxonomy" id="1427535"/>
    <lineage>
        <taxon>Bacteria</taxon>
        <taxon>Bacillati</taxon>
        <taxon>Actinomycetota</taxon>
        <taxon>Actinomycetes</taxon>
        <taxon>Streptosporangiales</taxon>
        <taxon>Thermomonosporaceae</taxon>
        <taxon>Actinomadura</taxon>
    </lineage>
</organism>
<dbReference type="InterPro" id="IPR025751">
    <property type="entry name" value="RsbRD_N_dom"/>
</dbReference>
<evidence type="ECO:0000259" key="4">
    <source>
        <dbReference type="Pfam" id="PF17853"/>
    </source>
</evidence>
<evidence type="ECO:0000313" key="6">
    <source>
        <dbReference type="Proteomes" id="UP000669179"/>
    </source>
</evidence>
<dbReference type="InterPro" id="IPR042070">
    <property type="entry name" value="PucR_C-HTH_sf"/>
</dbReference>
<dbReference type="InterPro" id="IPR041522">
    <property type="entry name" value="CdaR_GGDEF"/>
</dbReference>
<sequence>MIDLSCLPSERSAALSAALRPGVAAVAVRTVVEIGQPDLEGFVERLVGHFVELLGRPELSSAEILEFAGRAGAAEARAGRSLNRLNAALLAGSGVAVAELAEQADLLGLGCTPGEIGHLTREVLAYTELVAKAMTAGHTEAAAAASNDGDNRRRVLFDLLVHPGTRPVAIVEAAAEAGWRLPARVAAVVFHPARLRAVRKSRGPLKDAGAGETFGRPRPVLGPDVLTRREDGRLHAIIPDPDGPGRRHQLETGLAGWTAAIGPTVEVPEAADSLRWARDALELAVSGAITPDKLIVATDHMPLILLAREPALVELVAAERLAPLAAARPTLRPAMARTLLALIENHFKVTVVSDQLGVHPQTVRYRLRKLEELFGPDLYDTRKQLDLRLVLLARLARAADPVADD</sequence>
<dbReference type="AlphaFoldDB" id="A0A939T5X7"/>
<feature type="domain" description="CdaR GGDEF-like" evidence="4">
    <location>
        <begin position="166"/>
        <end position="283"/>
    </location>
</feature>
<evidence type="ECO:0000259" key="3">
    <source>
        <dbReference type="Pfam" id="PF14361"/>
    </source>
</evidence>
<dbReference type="PANTHER" id="PTHR33744:SF1">
    <property type="entry name" value="DNA-BINDING TRANSCRIPTIONAL ACTIVATOR ADER"/>
    <property type="match status" value="1"/>
</dbReference>
<evidence type="ECO:0000256" key="1">
    <source>
        <dbReference type="ARBA" id="ARBA00006754"/>
    </source>
</evidence>
<dbReference type="Pfam" id="PF14361">
    <property type="entry name" value="RsbRD_N"/>
    <property type="match status" value="1"/>
</dbReference>
<gene>
    <name evidence="5" type="ORF">J4573_11030</name>
</gene>
<comment type="caution">
    <text evidence="5">The sequence shown here is derived from an EMBL/GenBank/DDBJ whole genome shotgun (WGS) entry which is preliminary data.</text>
</comment>
<protein>
    <submittedName>
        <fullName evidence="5">Helix-turn-helix domain-containing protein</fullName>
    </submittedName>
</protein>
<dbReference type="Pfam" id="PF13556">
    <property type="entry name" value="HTH_30"/>
    <property type="match status" value="1"/>
</dbReference>
<dbReference type="RefSeq" id="WP_208255259.1">
    <property type="nucleotide sequence ID" value="NZ_JAGEOJ010000004.1"/>
</dbReference>
<feature type="domain" description="PucR C-terminal helix-turn-helix" evidence="2">
    <location>
        <begin position="336"/>
        <end position="393"/>
    </location>
</feature>
<reference evidence="5" key="1">
    <citation type="submission" date="2021-03" db="EMBL/GenBank/DDBJ databases">
        <authorList>
            <person name="Kanchanasin P."/>
            <person name="Saeng-In P."/>
            <person name="Phongsopitanun W."/>
            <person name="Yuki M."/>
            <person name="Kudo T."/>
            <person name="Ohkuma M."/>
            <person name="Tanasupawat S."/>
        </authorList>
    </citation>
    <scope>NUCLEOTIDE SEQUENCE</scope>
    <source>
        <strain evidence="5">GKU 128</strain>
    </source>
</reference>
<proteinExistence type="inferred from homology"/>